<dbReference type="GO" id="GO:0032259">
    <property type="term" value="P:methylation"/>
    <property type="evidence" value="ECO:0007669"/>
    <property type="project" value="UniProtKB-KW"/>
</dbReference>
<organism evidence="2 3">
    <name type="scientific">Rhypophila decipiens</name>
    <dbReference type="NCBI Taxonomy" id="261697"/>
    <lineage>
        <taxon>Eukaryota</taxon>
        <taxon>Fungi</taxon>
        <taxon>Dikarya</taxon>
        <taxon>Ascomycota</taxon>
        <taxon>Pezizomycotina</taxon>
        <taxon>Sordariomycetes</taxon>
        <taxon>Sordariomycetidae</taxon>
        <taxon>Sordariales</taxon>
        <taxon>Naviculisporaceae</taxon>
        <taxon>Rhypophila</taxon>
    </lineage>
</organism>
<evidence type="ECO:0000313" key="3">
    <source>
        <dbReference type="Proteomes" id="UP001301769"/>
    </source>
</evidence>
<dbReference type="Proteomes" id="UP001301769">
    <property type="component" value="Unassembled WGS sequence"/>
</dbReference>
<protein>
    <submittedName>
        <fullName evidence="2">Methyltransferase tdiE</fullName>
    </submittedName>
</protein>
<dbReference type="SUPFAM" id="SSF53335">
    <property type="entry name" value="S-adenosyl-L-methionine-dependent methyltransferases"/>
    <property type="match status" value="1"/>
</dbReference>
<keyword evidence="2" id="KW-0808">Transferase</keyword>
<proteinExistence type="predicted"/>
<name>A0AAN7B0L7_9PEZI</name>
<accession>A0AAN7B0L7</accession>
<feature type="signal peptide" evidence="1">
    <location>
        <begin position="1"/>
        <end position="20"/>
    </location>
</feature>
<dbReference type="GO" id="GO:0008168">
    <property type="term" value="F:methyltransferase activity"/>
    <property type="evidence" value="ECO:0007669"/>
    <property type="project" value="UniProtKB-KW"/>
</dbReference>
<gene>
    <name evidence="2" type="ORF">QBC37DRAFT_328864</name>
</gene>
<reference evidence="2" key="1">
    <citation type="journal article" date="2023" name="Mol. Phylogenet. Evol.">
        <title>Genome-scale phylogeny and comparative genomics of the fungal order Sordariales.</title>
        <authorList>
            <person name="Hensen N."/>
            <person name="Bonometti L."/>
            <person name="Westerberg I."/>
            <person name="Brannstrom I.O."/>
            <person name="Guillou S."/>
            <person name="Cros-Aarteil S."/>
            <person name="Calhoun S."/>
            <person name="Haridas S."/>
            <person name="Kuo A."/>
            <person name="Mondo S."/>
            <person name="Pangilinan J."/>
            <person name="Riley R."/>
            <person name="LaButti K."/>
            <person name="Andreopoulos B."/>
            <person name="Lipzen A."/>
            <person name="Chen C."/>
            <person name="Yan M."/>
            <person name="Daum C."/>
            <person name="Ng V."/>
            <person name="Clum A."/>
            <person name="Steindorff A."/>
            <person name="Ohm R.A."/>
            <person name="Martin F."/>
            <person name="Silar P."/>
            <person name="Natvig D.O."/>
            <person name="Lalanne C."/>
            <person name="Gautier V."/>
            <person name="Ament-Velasquez S.L."/>
            <person name="Kruys A."/>
            <person name="Hutchinson M.I."/>
            <person name="Powell A.J."/>
            <person name="Barry K."/>
            <person name="Miller A.N."/>
            <person name="Grigoriev I.V."/>
            <person name="Debuchy R."/>
            <person name="Gladieux P."/>
            <person name="Hiltunen Thoren M."/>
            <person name="Johannesson H."/>
        </authorList>
    </citation>
    <scope>NUCLEOTIDE SEQUENCE</scope>
    <source>
        <strain evidence="2">PSN293</strain>
    </source>
</reference>
<evidence type="ECO:0000256" key="1">
    <source>
        <dbReference type="SAM" id="SignalP"/>
    </source>
</evidence>
<feature type="chain" id="PRO_5042927034" evidence="1">
    <location>
        <begin position="21"/>
        <end position="173"/>
    </location>
</feature>
<keyword evidence="1" id="KW-0732">Signal</keyword>
<keyword evidence="2" id="KW-0489">Methyltransferase</keyword>
<reference evidence="2" key="2">
    <citation type="submission" date="2023-05" db="EMBL/GenBank/DDBJ databases">
        <authorList>
            <consortium name="Lawrence Berkeley National Laboratory"/>
            <person name="Steindorff A."/>
            <person name="Hensen N."/>
            <person name="Bonometti L."/>
            <person name="Westerberg I."/>
            <person name="Brannstrom I.O."/>
            <person name="Guillou S."/>
            <person name="Cros-Aarteil S."/>
            <person name="Calhoun S."/>
            <person name="Haridas S."/>
            <person name="Kuo A."/>
            <person name="Mondo S."/>
            <person name="Pangilinan J."/>
            <person name="Riley R."/>
            <person name="Labutti K."/>
            <person name="Andreopoulos B."/>
            <person name="Lipzen A."/>
            <person name="Chen C."/>
            <person name="Yanf M."/>
            <person name="Daum C."/>
            <person name="Ng V."/>
            <person name="Clum A."/>
            <person name="Ohm R."/>
            <person name="Martin F."/>
            <person name="Silar P."/>
            <person name="Natvig D."/>
            <person name="Lalanne C."/>
            <person name="Gautier V."/>
            <person name="Ament-Velasquez S.L."/>
            <person name="Kruys A."/>
            <person name="Hutchinson M.I."/>
            <person name="Powell A.J."/>
            <person name="Barry K."/>
            <person name="Miller A.N."/>
            <person name="Grigoriev I.V."/>
            <person name="Debuchy R."/>
            <person name="Gladieux P."/>
            <person name="Thoren M.H."/>
            <person name="Johannesson H."/>
        </authorList>
    </citation>
    <scope>NUCLEOTIDE SEQUENCE</scope>
    <source>
        <strain evidence="2">PSN293</strain>
    </source>
</reference>
<dbReference type="AlphaFoldDB" id="A0AAN7B0L7"/>
<comment type="caution">
    <text evidence="2">The sequence shown here is derived from an EMBL/GenBank/DDBJ whole genome shotgun (WGS) entry which is preliminary data.</text>
</comment>
<sequence>MSVRQVFTVLIGLFLPLVKFEVDDVESPWIFPTKFDFIFCRRMTACILDCPRLALTPDHAVCMWVVKLQEKAQKTGRLLSPGPQLEKFVKDAGFSNVHHEQFRFPLGPWPKDPACKNIGLNNITQFEHGVEGFSLALLVRVLGWSSEEVKAVVAEVKKDTRGPKGNIQFDLLL</sequence>
<keyword evidence="3" id="KW-1185">Reference proteome</keyword>
<evidence type="ECO:0000313" key="2">
    <source>
        <dbReference type="EMBL" id="KAK4206528.1"/>
    </source>
</evidence>
<dbReference type="InterPro" id="IPR029063">
    <property type="entry name" value="SAM-dependent_MTases_sf"/>
</dbReference>
<dbReference type="EMBL" id="MU858392">
    <property type="protein sequence ID" value="KAK4206528.1"/>
    <property type="molecule type" value="Genomic_DNA"/>
</dbReference>